<dbReference type="EMBL" id="REGN01002773">
    <property type="protein sequence ID" value="RNA26225.1"/>
    <property type="molecule type" value="Genomic_DNA"/>
</dbReference>
<keyword evidence="4" id="KW-1185">Reference proteome</keyword>
<dbReference type="PANTHER" id="PTHR22753:SF14">
    <property type="entry name" value="MONOACYLGLYCEROL_DIACYLGLYCEROL O-ACYLTRANSFERASE"/>
    <property type="match status" value="1"/>
</dbReference>
<name>A0A3M7RSB9_BRAPC</name>
<dbReference type="PANTHER" id="PTHR22753">
    <property type="entry name" value="TRANSMEMBRANE PROTEIN 68"/>
    <property type="match status" value="1"/>
</dbReference>
<dbReference type="GO" id="GO:0016020">
    <property type="term" value="C:membrane"/>
    <property type="evidence" value="ECO:0007669"/>
    <property type="project" value="TreeGrafter"/>
</dbReference>
<feature type="domain" description="Phospholipid/glycerol acyltransferase" evidence="2">
    <location>
        <begin position="172"/>
        <end position="293"/>
    </location>
</feature>
<evidence type="ECO:0000256" key="1">
    <source>
        <dbReference type="SAM" id="Phobius"/>
    </source>
</evidence>
<keyword evidence="1" id="KW-0472">Membrane</keyword>
<reference evidence="3 4" key="1">
    <citation type="journal article" date="2018" name="Sci. Rep.">
        <title>Genomic signatures of local adaptation to the degree of environmental predictability in rotifers.</title>
        <authorList>
            <person name="Franch-Gras L."/>
            <person name="Hahn C."/>
            <person name="Garcia-Roger E.M."/>
            <person name="Carmona M.J."/>
            <person name="Serra M."/>
            <person name="Gomez A."/>
        </authorList>
    </citation>
    <scope>NUCLEOTIDE SEQUENCE [LARGE SCALE GENOMIC DNA]</scope>
    <source>
        <strain evidence="3">HYR1</strain>
    </source>
</reference>
<dbReference type="GO" id="GO:0016746">
    <property type="term" value="F:acyltransferase activity"/>
    <property type="evidence" value="ECO:0007669"/>
    <property type="project" value="InterPro"/>
</dbReference>
<keyword evidence="1" id="KW-1133">Transmembrane helix</keyword>
<evidence type="ECO:0000259" key="2">
    <source>
        <dbReference type="Pfam" id="PF01553"/>
    </source>
</evidence>
<dbReference type="InterPro" id="IPR002123">
    <property type="entry name" value="Plipid/glycerol_acylTrfase"/>
</dbReference>
<accession>A0A3M7RSB9</accession>
<evidence type="ECO:0000313" key="3">
    <source>
        <dbReference type="EMBL" id="RNA26225.1"/>
    </source>
</evidence>
<comment type="caution">
    <text evidence="3">The sequence shown here is derived from an EMBL/GenBank/DDBJ whole genome shotgun (WGS) entry which is preliminary data.</text>
</comment>
<organism evidence="3 4">
    <name type="scientific">Brachionus plicatilis</name>
    <name type="common">Marine rotifer</name>
    <name type="synonym">Brachionus muelleri</name>
    <dbReference type="NCBI Taxonomy" id="10195"/>
    <lineage>
        <taxon>Eukaryota</taxon>
        <taxon>Metazoa</taxon>
        <taxon>Spiralia</taxon>
        <taxon>Gnathifera</taxon>
        <taxon>Rotifera</taxon>
        <taxon>Eurotatoria</taxon>
        <taxon>Monogononta</taxon>
        <taxon>Pseudotrocha</taxon>
        <taxon>Ploima</taxon>
        <taxon>Brachionidae</taxon>
        <taxon>Brachionus</taxon>
    </lineage>
</organism>
<dbReference type="OrthoDB" id="44277at2759"/>
<dbReference type="CDD" id="cd07987">
    <property type="entry name" value="LPLAT_MGAT-like"/>
    <property type="match status" value="1"/>
</dbReference>
<sequence length="391" mass="45368">MQNSTQDIPPFSFCERIAQFILPTFFANLQANGFTDLYDFLFNFYQNQSDLNEKLSAQYVDSINLNNSLINDFSQDLKCIYKLCLKIESNLFYLEWIFKLYLPLVYGSLIFIISPLLIFISLYASSFFLYLTKHWSKLKSDYEAHDVWQASIKCVLIFCESLGAILHGHELIGLENIPDEGPGLLIYYHGLLPVDYYYVHAKVKLYKNRQMKIVADRFLFKLPGFGSLLEALEVTPGSVESCTNILKEGNLMSISPGGVKEALYSDQNYQIIWGSRCGFAKVAQAARAPIIPMFTENSREAFRCFPYFEKFVHKIYEKTRLPLIPIYGIFPVKLRTYIGEPIPYDESRTPEELKQLTKERIEDLIKKNQRLPGSRLQAILDRFRVKRQKMD</sequence>
<protein>
    <submittedName>
        <fullName evidence="3">Transmembrane 68</fullName>
    </submittedName>
</protein>
<gene>
    <name evidence="3" type="ORF">BpHYR1_031107</name>
</gene>
<dbReference type="Pfam" id="PF01553">
    <property type="entry name" value="Acyltransferase"/>
    <property type="match status" value="1"/>
</dbReference>
<proteinExistence type="predicted"/>
<dbReference type="Proteomes" id="UP000276133">
    <property type="component" value="Unassembled WGS sequence"/>
</dbReference>
<feature type="transmembrane region" description="Helical" evidence="1">
    <location>
        <begin position="104"/>
        <end position="131"/>
    </location>
</feature>
<dbReference type="AlphaFoldDB" id="A0A3M7RSB9"/>
<keyword evidence="1 3" id="KW-0812">Transmembrane</keyword>
<evidence type="ECO:0000313" key="4">
    <source>
        <dbReference type="Proteomes" id="UP000276133"/>
    </source>
</evidence>
<dbReference type="STRING" id="10195.A0A3M7RSB9"/>